<dbReference type="EMBL" id="CP003587">
    <property type="protein sequence ID" value="AGY60018.1"/>
    <property type="molecule type" value="Genomic_DNA"/>
</dbReference>
<dbReference type="eggNOG" id="COG0317">
    <property type="taxonomic scope" value="Bacteria"/>
</dbReference>
<evidence type="ECO:0000313" key="2">
    <source>
        <dbReference type="Proteomes" id="UP000017396"/>
    </source>
</evidence>
<accession>U5QMA9</accession>
<dbReference type="PANTHER" id="PTHR46246:SF1">
    <property type="entry name" value="GUANOSINE-3',5'-BIS(DIPHOSPHATE) 3'-PYROPHOSPHOHYDROLASE MESH1"/>
    <property type="match status" value="1"/>
</dbReference>
<proteinExistence type="predicted"/>
<dbReference type="AlphaFoldDB" id="U5QMA9"/>
<dbReference type="GO" id="GO:0008893">
    <property type="term" value="F:guanosine-3',5'-bis(diphosphate) 3'-diphosphatase activity"/>
    <property type="evidence" value="ECO:0007669"/>
    <property type="project" value="TreeGrafter"/>
</dbReference>
<dbReference type="PANTHER" id="PTHR46246">
    <property type="entry name" value="GUANOSINE-3',5'-BIS(DIPHOSPHATE) 3'-PYROPHOSPHOHYDROLASE MESH1"/>
    <property type="match status" value="1"/>
</dbReference>
<protein>
    <submittedName>
        <fullName evidence="1">Bifunctional (P)ppGpp synthetase II/ guanosine-3',5'-bis pyrophosphate 3'-pyrophosphohydrolase</fullName>
    </submittedName>
</protein>
<sequence length="150" mass="16724">MNPQQLLDRAIEIATIAHAGMVDKAGKPYIDHPRRVMAHLTSPEEKMAAVLHDVVEDTQVSLEVLVEAGFSSPVVAAVDALTKRDGEEVEAYYQRVIANPVALRVKIADMHDNLDLFRIESPTQKDADRIGRYCAIYPKLVQALIDTQKY</sequence>
<evidence type="ECO:0000313" key="1">
    <source>
        <dbReference type="EMBL" id="AGY60018.1"/>
    </source>
</evidence>
<dbReference type="STRING" id="1183438.GKIL_3772"/>
<dbReference type="Gene3D" id="1.10.3210.10">
    <property type="entry name" value="Hypothetical protein af1432"/>
    <property type="match status" value="1"/>
</dbReference>
<keyword evidence="1" id="KW-0378">Hydrolase</keyword>
<dbReference type="HOGENOM" id="CLU_109398_2_0_3"/>
<reference evidence="1 2" key="1">
    <citation type="journal article" date="2013" name="PLoS ONE">
        <title>Cultivation and Complete Genome Sequencing of Gloeobacter kilaueensis sp. nov., from a Lava Cave in Kilauea Caldera, Hawai'i.</title>
        <authorList>
            <person name="Saw J.H."/>
            <person name="Schatz M."/>
            <person name="Brown M.V."/>
            <person name="Kunkel D.D."/>
            <person name="Foster J.S."/>
            <person name="Shick H."/>
            <person name="Christensen S."/>
            <person name="Hou S."/>
            <person name="Wan X."/>
            <person name="Donachie S.P."/>
        </authorList>
    </citation>
    <scope>NUCLEOTIDE SEQUENCE [LARGE SCALE GENOMIC DNA]</scope>
    <source>
        <strain evidence="2">JS</strain>
    </source>
</reference>
<name>U5QMA9_GLOK1</name>
<dbReference type="Proteomes" id="UP000017396">
    <property type="component" value="Chromosome"/>
</dbReference>
<keyword evidence="2" id="KW-1185">Reference proteome</keyword>
<gene>
    <name evidence="1" type="ORF">GKIL_3772</name>
</gene>
<dbReference type="SUPFAM" id="SSF109604">
    <property type="entry name" value="HD-domain/PDEase-like"/>
    <property type="match status" value="1"/>
</dbReference>
<dbReference type="KEGG" id="glj:GKIL_3772"/>
<organism evidence="1 2">
    <name type="scientific">Gloeobacter kilaueensis (strain ATCC BAA-2537 / CCAP 1431/1 / ULC 316 / JS1)</name>
    <dbReference type="NCBI Taxonomy" id="1183438"/>
    <lineage>
        <taxon>Bacteria</taxon>
        <taxon>Bacillati</taxon>
        <taxon>Cyanobacteriota</taxon>
        <taxon>Cyanophyceae</taxon>
        <taxon>Gloeobacterales</taxon>
        <taxon>Gloeobacteraceae</taxon>
        <taxon>Gloeobacter</taxon>
    </lineage>
</organism>
<dbReference type="InterPro" id="IPR052194">
    <property type="entry name" value="MESH1"/>
</dbReference>